<dbReference type="AlphaFoldDB" id="A0A370G2P0"/>
<gene>
    <name evidence="1" type="ORF">DFR59_1197</name>
</gene>
<dbReference type="EMBL" id="QQAY01000019">
    <property type="protein sequence ID" value="RDI37995.1"/>
    <property type="molecule type" value="Genomic_DNA"/>
</dbReference>
<accession>A0A370G2P0</accession>
<name>A0A370G2P0_9BACI</name>
<protein>
    <submittedName>
        <fullName evidence="1">Uncharacterized protein</fullName>
    </submittedName>
</protein>
<dbReference type="RefSeq" id="WP_114747007.1">
    <property type="nucleotide sequence ID" value="NZ_QQAY01000019.1"/>
</dbReference>
<comment type="caution">
    <text evidence="1">The sequence shown here is derived from an EMBL/GenBank/DDBJ whole genome shotgun (WGS) entry which is preliminary data.</text>
</comment>
<proteinExistence type="predicted"/>
<keyword evidence="2" id="KW-1185">Reference proteome</keyword>
<reference evidence="1 2" key="1">
    <citation type="submission" date="2018-07" db="EMBL/GenBank/DDBJ databases">
        <title>Genomic Encyclopedia of Type Strains, Phase IV (KMG-IV): sequencing the most valuable type-strain genomes for metagenomic binning, comparative biology and taxonomic classification.</title>
        <authorList>
            <person name="Goeker M."/>
        </authorList>
    </citation>
    <scope>NUCLEOTIDE SEQUENCE [LARGE SCALE GENOMIC DNA]</scope>
    <source>
        <strain evidence="1 2">DSM 25281</strain>
    </source>
</reference>
<evidence type="ECO:0000313" key="1">
    <source>
        <dbReference type="EMBL" id="RDI37995.1"/>
    </source>
</evidence>
<evidence type="ECO:0000313" key="2">
    <source>
        <dbReference type="Proteomes" id="UP000255326"/>
    </source>
</evidence>
<organism evidence="1 2">
    <name type="scientific">Falsibacillus pallidus</name>
    <dbReference type="NCBI Taxonomy" id="493781"/>
    <lineage>
        <taxon>Bacteria</taxon>
        <taxon>Bacillati</taxon>
        <taxon>Bacillota</taxon>
        <taxon>Bacilli</taxon>
        <taxon>Bacillales</taxon>
        <taxon>Bacillaceae</taxon>
        <taxon>Falsibacillus</taxon>
    </lineage>
</organism>
<dbReference type="Proteomes" id="UP000255326">
    <property type="component" value="Unassembled WGS sequence"/>
</dbReference>
<sequence>MVAGIKLKSRYRYIIKRTPDGHAITRSDTMLEDIKRFDDAFPDGVFAYPAPPEAPKVKIRALDNYCKKHGVEPKDLTEEEMKQFLVY</sequence>
<dbReference type="OrthoDB" id="2680331at2"/>